<dbReference type="Pfam" id="PF00128">
    <property type="entry name" value="Alpha-amylase"/>
    <property type="match status" value="1"/>
</dbReference>
<sequence length="609" mass="71056">MNKYPAGAVTNEQSVFIQVKVTKDTPLSSLQLILKEDFTQKIHVLHPSLSKIEADGTLYTFEISKLDTGLYFYYFEVRSEIGMYFLSNNKFQAVPTLYFDEVNCWQLTVYDKEFHTPNWFKGGIMYQIFPDRFKKSNKYKAPIARNEEVRIKHSDWNDNPDSGITHENYKAQDFFLGNLKGIEEELEHFKKLNVNCIYLNPIMESPDNHRYSTADYFNVDPYLGTNDDFKELCELFKKHGIHIILDGVFSHTGDDSIYFNKQGHYESNGAFNSINSPYYSWFNFMHYPDTYHSWWGFSNLPTVNKLNKSYMDFINNPSDGVLPFWQHLGISGWRLDVADEFPDEFLDELRTTVKKTDSEALIIGEVWEDATTKVAYDRRRKYFLGEQLDSVMNYPWKNAIIEFMKTKDASALKYALEEIIDHYPKPALEVLMNLLDSHDTERILTSLGFNNTEDVPLHERPTLELSGDMLEDAIRKLKVASFIQFTIPGVPSIYYGDEIGMQGFRDPYNRKTFDKTKMNQEIFEHYLSLTKFRNDYKEEFKGDFKVIYCQDGCLIYQRESLICAVNINNHSHFVEGLHGKQLFSSTPTRNHPKGLIIPSVGFAVYKIKK</sequence>
<dbReference type="SMART" id="SM00642">
    <property type="entry name" value="Aamy"/>
    <property type="match status" value="1"/>
</dbReference>
<evidence type="ECO:0000256" key="1">
    <source>
        <dbReference type="ARBA" id="ARBA00022801"/>
    </source>
</evidence>
<dbReference type="HOGENOM" id="CLU_006462_6_4_9"/>
<dbReference type="STRING" id="638301.HMPREF0444_0522"/>
<dbReference type="Proteomes" id="UP000005926">
    <property type="component" value="Unassembled WGS sequence"/>
</dbReference>
<evidence type="ECO:0000259" key="3">
    <source>
        <dbReference type="SMART" id="SM00642"/>
    </source>
</evidence>
<dbReference type="GO" id="GO:0005975">
    <property type="term" value="P:carbohydrate metabolic process"/>
    <property type="evidence" value="ECO:0007669"/>
    <property type="project" value="InterPro"/>
</dbReference>
<gene>
    <name evidence="4" type="ORF">HMPREF0444_0522</name>
</gene>
<feature type="domain" description="Glycosyl hydrolase family 13 catalytic" evidence="3">
    <location>
        <begin position="127"/>
        <end position="533"/>
    </location>
</feature>
<dbReference type="InterPro" id="IPR045857">
    <property type="entry name" value="O16G_dom_2"/>
</dbReference>
<dbReference type="CDD" id="cd11338">
    <property type="entry name" value="AmyAc_CMD"/>
    <property type="match status" value="1"/>
</dbReference>
<dbReference type="Gene3D" id="3.20.20.80">
    <property type="entry name" value="Glycosidases"/>
    <property type="match status" value="1"/>
</dbReference>
<organism evidence="4 5">
    <name type="scientific">Granulicatella adiacens ATCC 49175</name>
    <dbReference type="NCBI Taxonomy" id="638301"/>
    <lineage>
        <taxon>Bacteria</taxon>
        <taxon>Bacillati</taxon>
        <taxon>Bacillota</taxon>
        <taxon>Bacilli</taxon>
        <taxon>Lactobacillales</taxon>
        <taxon>Carnobacteriaceae</taxon>
        <taxon>Granulicatella</taxon>
    </lineage>
</organism>
<dbReference type="InterPro" id="IPR017853">
    <property type="entry name" value="GH"/>
</dbReference>
<dbReference type="InterPro" id="IPR006047">
    <property type="entry name" value="GH13_cat_dom"/>
</dbReference>
<dbReference type="eggNOG" id="COG0366">
    <property type="taxonomic scope" value="Bacteria"/>
</dbReference>
<evidence type="ECO:0000313" key="4">
    <source>
        <dbReference type="EMBL" id="EEW37736.1"/>
    </source>
</evidence>
<dbReference type="PANTHER" id="PTHR10357:SF210">
    <property type="entry name" value="MALTODEXTRIN GLUCOSIDASE"/>
    <property type="match status" value="1"/>
</dbReference>
<comment type="caution">
    <text evidence="4">The sequence shown here is derived from an EMBL/GenBank/DDBJ whole genome shotgun (WGS) entry which is preliminary data.</text>
</comment>
<evidence type="ECO:0000256" key="2">
    <source>
        <dbReference type="ARBA" id="ARBA00023295"/>
    </source>
</evidence>
<dbReference type="Gene3D" id="3.90.400.10">
    <property type="entry name" value="Oligo-1,6-glucosidase, Domain 2"/>
    <property type="match status" value="1"/>
</dbReference>
<keyword evidence="2 4" id="KW-0326">Glycosidase</keyword>
<dbReference type="GO" id="GO:0051060">
    <property type="term" value="F:pullulanase activity"/>
    <property type="evidence" value="ECO:0007669"/>
    <property type="project" value="UniProtKB-EC"/>
</dbReference>
<name>C8NF27_9LACT</name>
<protein>
    <submittedName>
        <fullName evidence="4">Alpha amylase, catalytic domain protein</fullName>
        <ecNumber evidence="4">3.2.1.41</ecNumber>
    </submittedName>
</protein>
<keyword evidence="5" id="KW-1185">Reference proteome</keyword>
<dbReference type="AlphaFoldDB" id="C8NF27"/>
<reference evidence="4 5" key="1">
    <citation type="submission" date="2009-08" db="EMBL/GenBank/DDBJ databases">
        <authorList>
            <person name="Muzny D."/>
            <person name="Qin X."/>
            <person name="Deng J."/>
            <person name="Jiang H."/>
            <person name="Liu Y."/>
            <person name="Qu J."/>
            <person name="Song X.-Z."/>
            <person name="Zhang L."/>
            <person name="Thornton R."/>
            <person name="Coyle M."/>
            <person name="Francisco L."/>
            <person name="Jackson L."/>
            <person name="Javaid M."/>
            <person name="Korchina V."/>
            <person name="Kovar C."/>
            <person name="Mata R."/>
            <person name="Mathew T."/>
            <person name="Ngo R."/>
            <person name="Nguyen L."/>
            <person name="Nguyen N."/>
            <person name="Okwuonu G."/>
            <person name="Ongeri F."/>
            <person name="Pham C."/>
            <person name="Simmons D."/>
            <person name="Wilczek-Boney K."/>
            <person name="Hale W."/>
            <person name="Jakkamsetti A."/>
            <person name="Pham P."/>
            <person name="Ruth R."/>
            <person name="San Lucas F."/>
            <person name="Warren J."/>
            <person name="Zhang J."/>
            <person name="Zhao Z."/>
            <person name="Zhou C."/>
            <person name="Zhu D."/>
            <person name="Lee S."/>
            <person name="Bess C."/>
            <person name="Blankenburg K."/>
            <person name="Forbes L."/>
            <person name="Fu Q."/>
            <person name="Gubbala S."/>
            <person name="Hirani K."/>
            <person name="Jayaseelan J.C."/>
            <person name="Lara F."/>
            <person name="Munidasa M."/>
            <person name="Palculict T."/>
            <person name="Patil S."/>
            <person name="Pu L.-L."/>
            <person name="Saada N."/>
            <person name="Tang L."/>
            <person name="Weissenberger G."/>
            <person name="Zhu Y."/>
            <person name="Hemphill L."/>
            <person name="Shang Y."/>
            <person name="Youmans B."/>
            <person name="Ayvaz T."/>
            <person name="Ross M."/>
            <person name="Santibanez J."/>
            <person name="Aqrawi P."/>
            <person name="Gross S."/>
            <person name="Joshi V."/>
            <person name="Fowler G."/>
            <person name="Nazareth L."/>
            <person name="Reid J."/>
            <person name="Worley K."/>
            <person name="Petrosino J."/>
            <person name="Highlander S."/>
            <person name="Gibbs R."/>
        </authorList>
    </citation>
    <scope>NUCLEOTIDE SEQUENCE [LARGE SCALE GENOMIC DNA]</scope>
    <source>
        <strain evidence="4 5">ATCC 49175</strain>
    </source>
</reference>
<accession>C8NF27</accession>
<dbReference type="PANTHER" id="PTHR10357">
    <property type="entry name" value="ALPHA-AMYLASE FAMILY MEMBER"/>
    <property type="match status" value="1"/>
</dbReference>
<evidence type="ECO:0000313" key="5">
    <source>
        <dbReference type="Proteomes" id="UP000005926"/>
    </source>
</evidence>
<dbReference type="EC" id="3.2.1.41" evidence="4"/>
<dbReference type="EMBL" id="ACKZ01000012">
    <property type="protein sequence ID" value="EEW37736.1"/>
    <property type="molecule type" value="Genomic_DNA"/>
</dbReference>
<keyword evidence="1 4" id="KW-0378">Hydrolase</keyword>
<proteinExistence type="predicted"/>
<dbReference type="SUPFAM" id="SSF51445">
    <property type="entry name" value="(Trans)glycosidases"/>
    <property type="match status" value="1"/>
</dbReference>